<gene>
    <name evidence="1" type="ORF">MM415A07499_0006</name>
</gene>
<name>A0A6M3JG00_9ZZZZ</name>
<organism evidence="1">
    <name type="scientific">viral metagenome</name>
    <dbReference type="NCBI Taxonomy" id="1070528"/>
    <lineage>
        <taxon>unclassified sequences</taxon>
        <taxon>metagenomes</taxon>
        <taxon>organismal metagenomes</taxon>
    </lineage>
</organism>
<evidence type="ECO:0000313" key="1">
    <source>
        <dbReference type="EMBL" id="QJA68248.1"/>
    </source>
</evidence>
<accession>A0A6M3JG00</accession>
<sequence>MTELLEMMTGITRTQAETVGYLQSKTERIQQVKDQLQAEREADNG</sequence>
<dbReference type="EMBL" id="MT141600">
    <property type="protein sequence ID" value="QJA68248.1"/>
    <property type="molecule type" value="Genomic_DNA"/>
</dbReference>
<proteinExistence type="predicted"/>
<reference evidence="1" key="1">
    <citation type="submission" date="2020-03" db="EMBL/GenBank/DDBJ databases">
        <title>The deep terrestrial virosphere.</title>
        <authorList>
            <person name="Holmfeldt K."/>
            <person name="Nilsson E."/>
            <person name="Simone D."/>
            <person name="Lopez-Fernandez M."/>
            <person name="Wu X."/>
            <person name="de Brujin I."/>
            <person name="Lundin D."/>
            <person name="Andersson A."/>
            <person name="Bertilsson S."/>
            <person name="Dopson M."/>
        </authorList>
    </citation>
    <scope>NUCLEOTIDE SEQUENCE</scope>
    <source>
        <strain evidence="1">MM415A07499</strain>
    </source>
</reference>
<dbReference type="AlphaFoldDB" id="A0A6M3JG00"/>
<protein>
    <submittedName>
        <fullName evidence="1">Uncharacterized protein</fullName>
    </submittedName>
</protein>